<dbReference type="Proteomes" id="UP000054166">
    <property type="component" value="Unassembled WGS sequence"/>
</dbReference>
<name>A0A0C3FS18_PILCF</name>
<organism evidence="1 2">
    <name type="scientific">Piloderma croceum (strain F 1598)</name>
    <dbReference type="NCBI Taxonomy" id="765440"/>
    <lineage>
        <taxon>Eukaryota</taxon>
        <taxon>Fungi</taxon>
        <taxon>Dikarya</taxon>
        <taxon>Basidiomycota</taxon>
        <taxon>Agaricomycotina</taxon>
        <taxon>Agaricomycetes</taxon>
        <taxon>Agaricomycetidae</taxon>
        <taxon>Atheliales</taxon>
        <taxon>Atheliaceae</taxon>
        <taxon>Piloderma</taxon>
    </lineage>
</organism>
<reference evidence="1 2" key="1">
    <citation type="submission" date="2014-04" db="EMBL/GenBank/DDBJ databases">
        <authorList>
            <consortium name="DOE Joint Genome Institute"/>
            <person name="Kuo A."/>
            <person name="Tarkka M."/>
            <person name="Buscot F."/>
            <person name="Kohler A."/>
            <person name="Nagy L.G."/>
            <person name="Floudas D."/>
            <person name="Copeland A."/>
            <person name="Barry K.W."/>
            <person name="Cichocki N."/>
            <person name="Veneault-Fourrey C."/>
            <person name="LaButti K."/>
            <person name="Lindquist E.A."/>
            <person name="Lipzen A."/>
            <person name="Lundell T."/>
            <person name="Morin E."/>
            <person name="Murat C."/>
            <person name="Sun H."/>
            <person name="Tunlid A."/>
            <person name="Henrissat B."/>
            <person name="Grigoriev I.V."/>
            <person name="Hibbett D.S."/>
            <person name="Martin F."/>
            <person name="Nordberg H.P."/>
            <person name="Cantor M.N."/>
            <person name="Hua S.X."/>
        </authorList>
    </citation>
    <scope>NUCLEOTIDE SEQUENCE [LARGE SCALE GENOMIC DNA]</scope>
    <source>
        <strain evidence="1 2">F 1598</strain>
    </source>
</reference>
<dbReference type="InParanoid" id="A0A0C3FS18"/>
<sequence>MSNNRLVGGNINASLGYEYTDYEVGPAVNMKLQTRSSGLVEYLTRQNRSATERKSLGLLATSIDRRT</sequence>
<accession>A0A0C3FS18</accession>
<reference evidence="2" key="2">
    <citation type="submission" date="2015-01" db="EMBL/GenBank/DDBJ databases">
        <title>Evolutionary Origins and Diversification of the Mycorrhizal Mutualists.</title>
        <authorList>
            <consortium name="DOE Joint Genome Institute"/>
            <consortium name="Mycorrhizal Genomics Consortium"/>
            <person name="Kohler A."/>
            <person name="Kuo A."/>
            <person name="Nagy L.G."/>
            <person name="Floudas D."/>
            <person name="Copeland A."/>
            <person name="Barry K.W."/>
            <person name="Cichocki N."/>
            <person name="Veneault-Fourrey C."/>
            <person name="LaButti K."/>
            <person name="Lindquist E.A."/>
            <person name="Lipzen A."/>
            <person name="Lundell T."/>
            <person name="Morin E."/>
            <person name="Murat C."/>
            <person name="Riley R."/>
            <person name="Ohm R."/>
            <person name="Sun H."/>
            <person name="Tunlid A."/>
            <person name="Henrissat B."/>
            <person name="Grigoriev I.V."/>
            <person name="Hibbett D.S."/>
            <person name="Martin F."/>
        </authorList>
    </citation>
    <scope>NUCLEOTIDE SEQUENCE [LARGE SCALE GENOMIC DNA]</scope>
    <source>
        <strain evidence="2">F 1598</strain>
    </source>
</reference>
<dbReference type="EMBL" id="KN832994">
    <property type="protein sequence ID" value="KIM82574.1"/>
    <property type="molecule type" value="Genomic_DNA"/>
</dbReference>
<protein>
    <submittedName>
        <fullName evidence="1">Uncharacterized protein</fullName>
    </submittedName>
</protein>
<evidence type="ECO:0000313" key="1">
    <source>
        <dbReference type="EMBL" id="KIM82574.1"/>
    </source>
</evidence>
<gene>
    <name evidence="1" type="ORF">PILCRDRAFT_820441</name>
</gene>
<proteinExistence type="predicted"/>
<dbReference type="HOGENOM" id="CLU_2813285_0_0_1"/>
<dbReference type="AlphaFoldDB" id="A0A0C3FS18"/>
<evidence type="ECO:0000313" key="2">
    <source>
        <dbReference type="Proteomes" id="UP000054166"/>
    </source>
</evidence>
<keyword evidence="2" id="KW-1185">Reference proteome</keyword>